<organism evidence="1 2">
    <name type="scientific">Thalassovita litoralis</name>
    <dbReference type="NCBI Taxonomy" id="1010611"/>
    <lineage>
        <taxon>Bacteria</taxon>
        <taxon>Pseudomonadati</taxon>
        <taxon>Pseudomonadota</taxon>
        <taxon>Alphaproteobacteria</taxon>
        <taxon>Rhodobacterales</taxon>
        <taxon>Roseobacteraceae</taxon>
        <taxon>Thalassovita</taxon>
    </lineage>
</organism>
<reference evidence="1 2" key="1">
    <citation type="submission" date="2017-05" db="EMBL/GenBank/DDBJ databases">
        <authorList>
            <person name="Varghese N."/>
            <person name="Submissions S."/>
        </authorList>
    </citation>
    <scope>NUCLEOTIDE SEQUENCE [LARGE SCALE GENOMIC DNA]</scope>
    <source>
        <strain evidence="1 2">DSM 29506</strain>
    </source>
</reference>
<name>A0A521F549_9RHOB</name>
<accession>A0A521F549</accession>
<keyword evidence="2" id="KW-1185">Reference proteome</keyword>
<gene>
    <name evidence="1" type="ORF">SAMN06265173_12328</name>
</gene>
<proteinExistence type="predicted"/>
<evidence type="ECO:0000313" key="1">
    <source>
        <dbReference type="EMBL" id="SMO90640.1"/>
    </source>
</evidence>
<dbReference type="EMBL" id="FXTO01000023">
    <property type="protein sequence ID" value="SMO90640.1"/>
    <property type="molecule type" value="Genomic_DNA"/>
</dbReference>
<evidence type="ECO:0000313" key="2">
    <source>
        <dbReference type="Proteomes" id="UP000316030"/>
    </source>
</evidence>
<dbReference type="Proteomes" id="UP000316030">
    <property type="component" value="Unassembled WGS sequence"/>
</dbReference>
<protein>
    <submittedName>
        <fullName evidence="1">Uncharacterized protein</fullName>
    </submittedName>
</protein>
<sequence>MTRDLTEKFPGLESPLVWLDFWDYAQTLFLKGGEAPWLTPGEFDGFYRQILGLLDPAIAPIDLDRVIAAYLHRNPHMKDKMTYRARSSYPLKTLMGDPGLRALVSGLCNVTADARKSKPLALSVSSPLRLLNMAHEFAYGTPLPQIGEDDCERAAVYLTDFLGSLGQPAGAFIMIVDPDGEAADANYKWALNPLSNLASHMRWHLALATQADITSPMSADIVFTPKGLDGVWAANGLQADPVAQAIYATIPADAEPETVLARLRLHRGL</sequence>
<dbReference type="RefSeq" id="WP_185959038.1">
    <property type="nucleotide sequence ID" value="NZ_FXTO01000023.1"/>
</dbReference>
<dbReference type="AlphaFoldDB" id="A0A521F549"/>